<evidence type="ECO:0000313" key="4">
    <source>
        <dbReference type="Proteomes" id="UP000291591"/>
    </source>
</evidence>
<dbReference type="PANTHER" id="PTHR11487">
    <property type="entry name" value="THIOESTERASE"/>
    <property type="match status" value="1"/>
</dbReference>
<evidence type="ECO:0000256" key="1">
    <source>
        <dbReference type="ARBA" id="ARBA00007169"/>
    </source>
</evidence>
<dbReference type="OrthoDB" id="4169718at2"/>
<accession>A0A4Q7UUI3</accession>
<proteinExistence type="inferred from homology"/>
<feature type="domain" description="Thioesterase" evidence="2">
    <location>
        <begin position="23"/>
        <end position="240"/>
    </location>
</feature>
<protein>
    <submittedName>
        <fullName evidence="3">Surfactin synthase thioesterase subunit</fullName>
    </submittedName>
</protein>
<organism evidence="3 4">
    <name type="scientific">Pseudonocardia sediminis</name>
    <dbReference type="NCBI Taxonomy" id="1397368"/>
    <lineage>
        <taxon>Bacteria</taxon>
        <taxon>Bacillati</taxon>
        <taxon>Actinomycetota</taxon>
        <taxon>Actinomycetes</taxon>
        <taxon>Pseudonocardiales</taxon>
        <taxon>Pseudonocardiaceae</taxon>
        <taxon>Pseudonocardia</taxon>
    </lineage>
</organism>
<dbReference type="Proteomes" id="UP000291591">
    <property type="component" value="Unassembled WGS sequence"/>
</dbReference>
<comment type="similarity">
    <text evidence="1">Belongs to the thioesterase family.</text>
</comment>
<name>A0A4Q7UUI3_PSEST</name>
<gene>
    <name evidence="3" type="ORF">EV383_2402</name>
</gene>
<evidence type="ECO:0000313" key="3">
    <source>
        <dbReference type="EMBL" id="RZT85532.1"/>
    </source>
</evidence>
<dbReference type="Gene3D" id="3.40.50.1820">
    <property type="entry name" value="alpha/beta hydrolase"/>
    <property type="match status" value="1"/>
</dbReference>
<dbReference type="InterPro" id="IPR001031">
    <property type="entry name" value="Thioesterase"/>
</dbReference>
<keyword evidence="4" id="KW-1185">Reference proteome</keyword>
<dbReference type="RefSeq" id="WP_130289974.1">
    <property type="nucleotide sequence ID" value="NZ_SHKL01000001.1"/>
</dbReference>
<dbReference type="InterPro" id="IPR029058">
    <property type="entry name" value="AB_hydrolase_fold"/>
</dbReference>
<reference evidence="3 4" key="1">
    <citation type="submission" date="2019-02" db="EMBL/GenBank/DDBJ databases">
        <title>Sequencing the genomes of 1000 actinobacteria strains.</title>
        <authorList>
            <person name="Klenk H.-P."/>
        </authorList>
    </citation>
    <scope>NUCLEOTIDE SEQUENCE [LARGE SCALE GENOMIC DNA]</scope>
    <source>
        <strain evidence="3 4">DSM 45779</strain>
    </source>
</reference>
<sequence length="255" mass="27174">MTTARRNPWLRVPRPRPDAGVRVVVLPHAGGTATFFRSWGAALPEWAELTSVQYPGREDRLAEEPLGDARAMADGAIDALETQRRDGDVRPLVLVGHSLGATLAYEVARHLTVAPIRLVVSARVAPTASHGGTLHRGTDDELVAHIRALGGTDTRVLDEPEMRDLILPPYRADLRAAETYAHDPHPPLTCPVVALAGADDPAAGPPEVERWAEVAPAGFRLTVLPGGHFYLLAQQARVLAAVLEGLSGDVGVGHG</sequence>
<dbReference type="SUPFAM" id="SSF53474">
    <property type="entry name" value="alpha/beta-Hydrolases"/>
    <property type="match status" value="1"/>
</dbReference>
<dbReference type="PANTHER" id="PTHR11487:SF0">
    <property type="entry name" value="S-ACYL FATTY ACID SYNTHASE THIOESTERASE, MEDIUM CHAIN"/>
    <property type="match status" value="1"/>
</dbReference>
<comment type="caution">
    <text evidence="3">The sequence shown here is derived from an EMBL/GenBank/DDBJ whole genome shotgun (WGS) entry which is preliminary data.</text>
</comment>
<dbReference type="Pfam" id="PF00975">
    <property type="entry name" value="Thioesterase"/>
    <property type="match status" value="1"/>
</dbReference>
<dbReference type="EMBL" id="SHKL01000001">
    <property type="protein sequence ID" value="RZT85532.1"/>
    <property type="molecule type" value="Genomic_DNA"/>
</dbReference>
<dbReference type="AlphaFoldDB" id="A0A4Q7UUI3"/>
<dbReference type="GO" id="GO:0008610">
    <property type="term" value="P:lipid biosynthetic process"/>
    <property type="evidence" value="ECO:0007669"/>
    <property type="project" value="TreeGrafter"/>
</dbReference>
<dbReference type="InterPro" id="IPR012223">
    <property type="entry name" value="TEII"/>
</dbReference>
<evidence type="ECO:0000259" key="2">
    <source>
        <dbReference type="Pfam" id="PF00975"/>
    </source>
</evidence>